<evidence type="ECO:0000313" key="4">
    <source>
        <dbReference type="Proteomes" id="UP001516662"/>
    </source>
</evidence>
<name>A0ABR9QHR8_9BACI</name>
<organism evidence="3 4">
    <name type="scientific">Litchfieldia luteola</name>
    <dbReference type="NCBI Taxonomy" id="682179"/>
    <lineage>
        <taxon>Bacteria</taxon>
        <taxon>Bacillati</taxon>
        <taxon>Bacillota</taxon>
        <taxon>Bacilli</taxon>
        <taxon>Bacillales</taxon>
        <taxon>Bacillaceae</taxon>
        <taxon>Litchfieldia</taxon>
    </lineage>
</organism>
<comment type="caution">
    <text evidence="3">The sequence shown here is derived from an EMBL/GenBank/DDBJ whole genome shotgun (WGS) entry which is preliminary data.</text>
</comment>
<dbReference type="Gene3D" id="1.10.150.310">
    <property type="entry name" value="Tex RuvX-like domain-like"/>
    <property type="match status" value="1"/>
</dbReference>
<evidence type="ECO:0000313" key="3">
    <source>
        <dbReference type="EMBL" id="MBE4908050.1"/>
    </source>
</evidence>
<dbReference type="InterPro" id="IPR004509">
    <property type="entry name" value="Competence_ComEA_HhH"/>
</dbReference>
<feature type="domain" description="Helix-hairpin-helix DNA-binding motif class 1" evidence="2">
    <location>
        <begin position="187"/>
        <end position="206"/>
    </location>
</feature>
<dbReference type="PANTHER" id="PTHR21180:SF32">
    <property type="entry name" value="ENDONUCLEASE_EXONUCLEASE_PHOSPHATASE FAMILY DOMAIN-CONTAINING PROTEIN 1"/>
    <property type="match status" value="1"/>
</dbReference>
<dbReference type="Pfam" id="PF10531">
    <property type="entry name" value="SLBB"/>
    <property type="match status" value="1"/>
</dbReference>
<dbReference type="Pfam" id="PF12836">
    <property type="entry name" value="HHH_3"/>
    <property type="match status" value="1"/>
</dbReference>
<keyword evidence="1" id="KW-1133">Transmembrane helix</keyword>
<dbReference type="SUPFAM" id="SSF47781">
    <property type="entry name" value="RuvA domain 2-like"/>
    <property type="match status" value="1"/>
</dbReference>
<proteinExistence type="predicted"/>
<dbReference type="InterPro" id="IPR051675">
    <property type="entry name" value="Endo/Exo/Phosphatase_dom_1"/>
</dbReference>
<dbReference type="NCBIfam" id="TIGR00426">
    <property type="entry name" value="competence protein ComEA helix-hairpin-helix repeat region"/>
    <property type="match status" value="1"/>
</dbReference>
<dbReference type="SMART" id="SM00278">
    <property type="entry name" value="HhH1"/>
    <property type="match status" value="2"/>
</dbReference>
<keyword evidence="4" id="KW-1185">Reference proteome</keyword>
<feature type="domain" description="Helix-hairpin-helix DNA-binding motif class 1" evidence="2">
    <location>
        <begin position="157"/>
        <end position="176"/>
    </location>
</feature>
<evidence type="ECO:0000256" key="1">
    <source>
        <dbReference type="SAM" id="Phobius"/>
    </source>
</evidence>
<dbReference type="Proteomes" id="UP001516662">
    <property type="component" value="Unassembled WGS sequence"/>
</dbReference>
<dbReference type="InterPro" id="IPR010994">
    <property type="entry name" value="RuvA_2-like"/>
</dbReference>
<reference evidence="3 4" key="1">
    <citation type="submission" date="2020-10" db="EMBL/GenBank/DDBJ databases">
        <title>Bacillus sp. HD4P25, an endophyte from a halophyte.</title>
        <authorList>
            <person name="Sun J.-Q."/>
        </authorList>
    </citation>
    <scope>NUCLEOTIDE SEQUENCE [LARGE SCALE GENOMIC DNA]</scope>
    <source>
        <strain evidence="3 4">YIM 93174</strain>
    </source>
</reference>
<keyword evidence="1" id="KW-0472">Membrane</keyword>
<keyword evidence="1" id="KW-0812">Transmembrane</keyword>
<dbReference type="InterPro" id="IPR003583">
    <property type="entry name" value="Hlx-hairpin-Hlx_DNA-bd_motif"/>
</dbReference>
<evidence type="ECO:0000259" key="2">
    <source>
        <dbReference type="SMART" id="SM00278"/>
    </source>
</evidence>
<sequence>MKEIIIKYKYFMIIGLGLLVVSSLYYFTPPSNDSSNELIMNEALLRKGELASRNEAVDPPVEKIELSTVYVDVKGAVVRPGVYELKNGSRVKDALELAGGVNPEAEVNNVNLAELLVDEMVIYVPKVGEEINEPNETLTGSSKKNDDLISINKATIEELQTLPGIGPSKAAAIIEYREQNGGFATIDEILSITGIGPKTLEKFRDKITLK</sequence>
<gene>
    <name evidence="3" type="ORF">IMZ08_08290</name>
</gene>
<dbReference type="Gene3D" id="3.10.560.10">
    <property type="entry name" value="Outer membrane lipoprotein wza domain like"/>
    <property type="match status" value="1"/>
</dbReference>
<dbReference type="InterPro" id="IPR019554">
    <property type="entry name" value="Soluble_ligand-bd"/>
</dbReference>
<accession>A0ABR9QHR8</accession>
<dbReference type="RefSeq" id="WP_193535514.1">
    <property type="nucleotide sequence ID" value="NZ_JADCLJ010000019.1"/>
</dbReference>
<feature type="transmembrane region" description="Helical" evidence="1">
    <location>
        <begin position="7"/>
        <end position="27"/>
    </location>
</feature>
<dbReference type="PANTHER" id="PTHR21180">
    <property type="entry name" value="ENDONUCLEASE/EXONUCLEASE/PHOSPHATASE FAMILY DOMAIN-CONTAINING PROTEIN 1"/>
    <property type="match status" value="1"/>
</dbReference>
<dbReference type="EMBL" id="JADCLJ010000019">
    <property type="protein sequence ID" value="MBE4908050.1"/>
    <property type="molecule type" value="Genomic_DNA"/>
</dbReference>
<protein>
    <submittedName>
        <fullName evidence="3">Helix-hairpin-helix domain-containing protein</fullName>
    </submittedName>
</protein>